<evidence type="ECO:0000256" key="1">
    <source>
        <dbReference type="SAM" id="MobiDB-lite"/>
    </source>
</evidence>
<feature type="region of interest" description="Disordered" evidence="1">
    <location>
        <begin position="25"/>
        <end position="103"/>
    </location>
</feature>
<name>A0A0A8Z2N8_ARUDO</name>
<sequence length="144" mass="14856">MEALVHLALVIDDVLEPVHHIEARGPVHVHPRPPEREVGGAGDVGRGEAALRGGRRREDNGSEEQAVLAEAKLEPVRKGNPLAGEEVDGRVPSPRVGGDGNPAAAVGAAEARVLDVLREVEAALGARLEAEEGGCVGAGEEEPG</sequence>
<dbReference type="EMBL" id="GBRH01264276">
    <property type="protein sequence ID" value="JAD33619.1"/>
    <property type="molecule type" value="Transcribed_RNA"/>
</dbReference>
<dbReference type="AlphaFoldDB" id="A0A0A8Z2N8"/>
<reference evidence="2" key="2">
    <citation type="journal article" date="2015" name="Data Brief">
        <title>Shoot transcriptome of the giant reed, Arundo donax.</title>
        <authorList>
            <person name="Barrero R.A."/>
            <person name="Guerrero F.D."/>
            <person name="Moolhuijzen P."/>
            <person name="Goolsby J.A."/>
            <person name="Tidwell J."/>
            <person name="Bellgard S.E."/>
            <person name="Bellgard M.I."/>
        </authorList>
    </citation>
    <scope>NUCLEOTIDE SEQUENCE</scope>
    <source>
        <tissue evidence="2">Shoot tissue taken approximately 20 cm above the soil surface</tissue>
    </source>
</reference>
<accession>A0A0A8Z2N8</accession>
<evidence type="ECO:0000313" key="2">
    <source>
        <dbReference type="EMBL" id="JAD33619.1"/>
    </source>
</evidence>
<reference evidence="2" key="1">
    <citation type="submission" date="2014-09" db="EMBL/GenBank/DDBJ databases">
        <authorList>
            <person name="Magalhaes I.L.F."/>
            <person name="Oliveira U."/>
            <person name="Santos F.R."/>
            <person name="Vidigal T.H.D.A."/>
            <person name="Brescovit A.D."/>
            <person name="Santos A.J."/>
        </authorList>
    </citation>
    <scope>NUCLEOTIDE SEQUENCE</scope>
    <source>
        <tissue evidence="2">Shoot tissue taken approximately 20 cm above the soil surface</tissue>
    </source>
</reference>
<organism evidence="2">
    <name type="scientific">Arundo donax</name>
    <name type="common">Giant reed</name>
    <name type="synonym">Donax arundinaceus</name>
    <dbReference type="NCBI Taxonomy" id="35708"/>
    <lineage>
        <taxon>Eukaryota</taxon>
        <taxon>Viridiplantae</taxon>
        <taxon>Streptophyta</taxon>
        <taxon>Embryophyta</taxon>
        <taxon>Tracheophyta</taxon>
        <taxon>Spermatophyta</taxon>
        <taxon>Magnoliopsida</taxon>
        <taxon>Liliopsida</taxon>
        <taxon>Poales</taxon>
        <taxon>Poaceae</taxon>
        <taxon>PACMAD clade</taxon>
        <taxon>Arundinoideae</taxon>
        <taxon>Arundineae</taxon>
        <taxon>Arundo</taxon>
    </lineage>
</organism>
<proteinExistence type="predicted"/>
<protein>
    <submittedName>
        <fullName evidence="2">Uncharacterized protein</fullName>
    </submittedName>
</protein>